<dbReference type="CDD" id="cd04301">
    <property type="entry name" value="NAT_SF"/>
    <property type="match status" value="1"/>
</dbReference>
<dbReference type="OrthoDB" id="5419426at2"/>
<organism evidence="3 4">
    <name type="scientific">Chitinophaga dinghuensis</name>
    <dbReference type="NCBI Taxonomy" id="1539050"/>
    <lineage>
        <taxon>Bacteria</taxon>
        <taxon>Pseudomonadati</taxon>
        <taxon>Bacteroidota</taxon>
        <taxon>Chitinophagia</taxon>
        <taxon>Chitinophagales</taxon>
        <taxon>Chitinophagaceae</taxon>
        <taxon>Chitinophaga</taxon>
    </lineage>
</organism>
<dbReference type="Pfam" id="PF00583">
    <property type="entry name" value="Acetyltransf_1"/>
    <property type="match status" value="1"/>
</dbReference>
<dbReference type="SUPFAM" id="SSF55729">
    <property type="entry name" value="Acyl-CoA N-acyltransferases (Nat)"/>
    <property type="match status" value="1"/>
</dbReference>
<gene>
    <name evidence="3" type="ORF">CLV59_106199</name>
</gene>
<dbReference type="InterPro" id="IPR050769">
    <property type="entry name" value="NAT_camello-type"/>
</dbReference>
<protein>
    <submittedName>
        <fullName evidence="3">Putative acetyltransferase</fullName>
    </submittedName>
</protein>
<evidence type="ECO:0000313" key="3">
    <source>
        <dbReference type="EMBL" id="RAJ79139.1"/>
    </source>
</evidence>
<keyword evidence="4" id="KW-1185">Reference proteome</keyword>
<accession>A0A327VTA2</accession>
<evidence type="ECO:0000256" key="1">
    <source>
        <dbReference type="ARBA" id="ARBA00022679"/>
    </source>
</evidence>
<dbReference type="Gene3D" id="3.40.630.30">
    <property type="match status" value="1"/>
</dbReference>
<dbReference type="AlphaFoldDB" id="A0A327VTA2"/>
<dbReference type="InterPro" id="IPR000182">
    <property type="entry name" value="GNAT_dom"/>
</dbReference>
<dbReference type="PROSITE" id="PS51186">
    <property type="entry name" value="GNAT"/>
    <property type="match status" value="1"/>
</dbReference>
<proteinExistence type="predicted"/>
<feature type="domain" description="N-acetyltransferase" evidence="2">
    <location>
        <begin position="3"/>
        <end position="160"/>
    </location>
</feature>
<dbReference type="EMBL" id="QLMA01000006">
    <property type="protein sequence ID" value="RAJ79139.1"/>
    <property type="molecule type" value="Genomic_DNA"/>
</dbReference>
<dbReference type="RefSeq" id="WP_111593607.1">
    <property type="nucleotide sequence ID" value="NZ_QLMA01000006.1"/>
</dbReference>
<dbReference type="Proteomes" id="UP000249819">
    <property type="component" value="Unassembled WGS sequence"/>
</dbReference>
<reference evidence="3 4" key="1">
    <citation type="submission" date="2018-06" db="EMBL/GenBank/DDBJ databases">
        <title>Genomic Encyclopedia of Archaeal and Bacterial Type Strains, Phase II (KMG-II): from individual species to whole genera.</title>
        <authorList>
            <person name="Goeker M."/>
        </authorList>
    </citation>
    <scope>NUCLEOTIDE SEQUENCE [LARGE SCALE GENOMIC DNA]</scope>
    <source>
        <strain evidence="3 4">DSM 29821</strain>
    </source>
</reference>
<sequence length="160" mass="17429">MEITFRNILPEDNPLLASIIRRGIEEFDVPTEGTAHSDPTTDNLFQLFQTPGSYYCVAVLGDTVIGGCGIYPTPGLPEGCAELVRFFLSPAARGKGLGVKLLEESYAAARKAGYTSLYLESFPEMARAVAMYEKNGFKYLPAPLGNSGHIACTVWMLKEI</sequence>
<evidence type="ECO:0000313" key="4">
    <source>
        <dbReference type="Proteomes" id="UP000249819"/>
    </source>
</evidence>
<dbReference type="PANTHER" id="PTHR13947">
    <property type="entry name" value="GNAT FAMILY N-ACETYLTRANSFERASE"/>
    <property type="match status" value="1"/>
</dbReference>
<comment type="caution">
    <text evidence="3">The sequence shown here is derived from an EMBL/GenBank/DDBJ whole genome shotgun (WGS) entry which is preliminary data.</text>
</comment>
<dbReference type="InterPro" id="IPR016181">
    <property type="entry name" value="Acyl_CoA_acyltransferase"/>
</dbReference>
<dbReference type="PANTHER" id="PTHR13947:SF37">
    <property type="entry name" value="LD18367P"/>
    <property type="match status" value="1"/>
</dbReference>
<dbReference type="GO" id="GO:0008080">
    <property type="term" value="F:N-acetyltransferase activity"/>
    <property type="evidence" value="ECO:0007669"/>
    <property type="project" value="InterPro"/>
</dbReference>
<evidence type="ECO:0000259" key="2">
    <source>
        <dbReference type="PROSITE" id="PS51186"/>
    </source>
</evidence>
<name>A0A327VTA2_9BACT</name>
<keyword evidence="1 3" id="KW-0808">Transferase</keyword>